<evidence type="ECO:0000259" key="1">
    <source>
        <dbReference type="Pfam" id="PF04536"/>
    </source>
</evidence>
<organism evidence="2 3">
    <name type="scientific">Enterococcus faecium</name>
    <name type="common">Streptococcus faecium</name>
    <dbReference type="NCBI Taxonomy" id="1352"/>
    <lineage>
        <taxon>Bacteria</taxon>
        <taxon>Bacillati</taxon>
        <taxon>Bacillota</taxon>
        <taxon>Bacilli</taxon>
        <taxon>Lactobacillales</taxon>
        <taxon>Enterococcaceae</taxon>
        <taxon>Enterococcus</taxon>
    </lineage>
</organism>
<evidence type="ECO:0000313" key="2">
    <source>
        <dbReference type="EMBL" id="OOL58502.1"/>
    </source>
</evidence>
<accession>A0A1S8ITE8</accession>
<feature type="domain" description="TPM" evidence="1">
    <location>
        <begin position="3"/>
        <end position="81"/>
    </location>
</feature>
<feature type="non-terminal residue" evidence="2">
    <location>
        <position position="1"/>
    </location>
</feature>
<dbReference type="PANTHER" id="PTHR30373">
    <property type="entry name" value="UPF0603 PROTEIN YGCG"/>
    <property type="match status" value="1"/>
</dbReference>
<reference evidence="2 3" key="1">
    <citation type="submission" date="2017-02" db="EMBL/GenBank/DDBJ databases">
        <title>Clonality and virulence of isolates of VRE in Hematopoietic Stem Cell Transplanted (HSCT) patients.</title>
        <authorList>
            <person name="Marchi A.P."/>
            <person name="Martins R.C."/>
            <person name="Marie S.K."/>
            <person name="Levin A.S."/>
            <person name="Costa S.F."/>
        </authorList>
    </citation>
    <scope>NUCLEOTIDE SEQUENCE [LARGE SCALE GENOMIC DNA]</scope>
    <source>
        <strain evidence="2 3">LIM1759</strain>
    </source>
</reference>
<dbReference type="Pfam" id="PF04536">
    <property type="entry name" value="TPM_phosphatase"/>
    <property type="match status" value="1"/>
</dbReference>
<dbReference type="PANTHER" id="PTHR30373:SF2">
    <property type="entry name" value="UPF0603 PROTEIN YGCG"/>
    <property type="match status" value="1"/>
</dbReference>
<comment type="caution">
    <text evidence="2">The sequence shown here is derived from an EMBL/GenBank/DDBJ whole genome shotgun (WGS) entry which is preliminary data.</text>
</comment>
<dbReference type="InterPro" id="IPR007621">
    <property type="entry name" value="TPM_dom"/>
</dbReference>
<protein>
    <recommendedName>
        <fullName evidence="1">TPM domain-containing protein</fullName>
    </recommendedName>
</protein>
<dbReference type="Proteomes" id="UP000191171">
    <property type="component" value="Unassembled WGS sequence"/>
</dbReference>
<dbReference type="AlphaFoldDB" id="A0A1S8ITE8"/>
<evidence type="ECO:0000313" key="3">
    <source>
        <dbReference type="Proteomes" id="UP000191171"/>
    </source>
</evidence>
<sequence length="84" mass="9474">KPQLMVITVEQVPENETIESFTNQIGNKLGIGNKLYNNGVIYLVAVKDRQARLEVGYGLEEIIPDSLTDEITDSTVKDFYKLKD</sequence>
<proteinExistence type="predicted"/>
<dbReference type="Gene3D" id="3.10.310.50">
    <property type="match status" value="1"/>
</dbReference>
<feature type="non-terminal residue" evidence="2">
    <location>
        <position position="84"/>
    </location>
</feature>
<name>A0A1S8ITE8_ENTFC</name>
<dbReference type="EMBL" id="MVGJ01001259">
    <property type="protein sequence ID" value="OOL58502.1"/>
    <property type="molecule type" value="Genomic_DNA"/>
</dbReference>
<gene>
    <name evidence="2" type="ORF">B1P95_22025</name>
</gene>